<dbReference type="InterPro" id="IPR005119">
    <property type="entry name" value="LysR_subst-bd"/>
</dbReference>
<dbReference type="SUPFAM" id="SSF46785">
    <property type="entry name" value="Winged helix' DNA-binding domain"/>
    <property type="match status" value="1"/>
</dbReference>
<proteinExistence type="inferred from homology"/>
<evidence type="ECO:0000313" key="7">
    <source>
        <dbReference type="Proteomes" id="UP001190825"/>
    </source>
</evidence>
<dbReference type="Pfam" id="PF03466">
    <property type="entry name" value="LysR_substrate"/>
    <property type="match status" value="1"/>
</dbReference>
<dbReference type="InterPro" id="IPR036388">
    <property type="entry name" value="WH-like_DNA-bd_sf"/>
</dbReference>
<dbReference type="Gene3D" id="3.40.190.10">
    <property type="entry name" value="Periplasmic binding protein-like II"/>
    <property type="match status" value="2"/>
</dbReference>
<dbReference type="Proteomes" id="UP001190825">
    <property type="component" value="Unassembled WGS sequence"/>
</dbReference>
<accession>A0ABX4TMR3</accession>
<organism evidence="6 7">
    <name type="scientific">Sinorhizobium medicae</name>
    <dbReference type="NCBI Taxonomy" id="110321"/>
    <lineage>
        <taxon>Bacteria</taxon>
        <taxon>Pseudomonadati</taxon>
        <taxon>Pseudomonadota</taxon>
        <taxon>Alphaproteobacteria</taxon>
        <taxon>Hyphomicrobiales</taxon>
        <taxon>Rhizobiaceae</taxon>
        <taxon>Sinorhizobium/Ensifer group</taxon>
        <taxon>Sinorhizobium</taxon>
    </lineage>
</organism>
<evidence type="ECO:0000256" key="4">
    <source>
        <dbReference type="ARBA" id="ARBA00023163"/>
    </source>
</evidence>
<evidence type="ECO:0000256" key="2">
    <source>
        <dbReference type="ARBA" id="ARBA00023015"/>
    </source>
</evidence>
<reference evidence="6 7" key="1">
    <citation type="journal article" date="2018" name="FEMS Microbiol. Ecol.">
        <title>Co-invading symbiotic mutualists of Medicago polymorpha retain high ancestral diversity and contain diverse accessory genomes.</title>
        <authorList>
            <person name="Porter S.S."/>
            <person name="Faber-Hammond J.J."/>
            <person name="Friesen M.L."/>
        </authorList>
    </citation>
    <scope>NUCLEOTIDE SEQUENCE [LARGE SCALE GENOMIC DNA]</scope>
    <source>
        <strain evidence="6 7">Str16</strain>
    </source>
</reference>
<evidence type="ECO:0000256" key="1">
    <source>
        <dbReference type="ARBA" id="ARBA00009437"/>
    </source>
</evidence>
<evidence type="ECO:0000313" key="6">
    <source>
        <dbReference type="EMBL" id="PLU04697.1"/>
    </source>
</evidence>
<name>A0ABX4TMR3_9HYPH</name>
<feature type="domain" description="HTH lysR-type" evidence="5">
    <location>
        <begin position="1"/>
        <end position="58"/>
    </location>
</feature>
<comment type="similarity">
    <text evidence="1">Belongs to the LysR transcriptional regulatory family.</text>
</comment>
<keyword evidence="4" id="KW-0804">Transcription</keyword>
<dbReference type="InterPro" id="IPR000847">
    <property type="entry name" value="LysR_HTH_N"/>
</dbReference>
<keyword evidence="3" id="KW-0238">DNA-binding</keyword>
<dbReference type="SUPFAM" id="SSF53850">
    <property type="entry name" value="Periplasmic binding protein-like II"/>
    <property type="match status" value="1"/>
</dbReference>
<dbReference type="PROSITE" id="PS50931">
    <property type="entry name" value="HTH_LYSR"/>
    <property type="match status" value="1"/>
</dbReference>
<dbReference type="EMBL" id="NBUC01000063">
    <property type="protein sequence ID" value="PLU04697.1"/>
    <property type="molecule type" value="Genomic_DNA"/>
</dbReference>
<dbReference type="RefSeq" id="WP_028054827.1">
    <property type="nucleotide sequence ID" value="NZ_KE386500.1"/>
</dbReference>
<sequence>MEHRLLQSYVAVAEELHFGRAAKRLNISQPPLTKQIQQLERELGVALFERTKRKVELTAAGSVLLEEARRLLRQTENAAELVRKTERGETGHLAVGFIDAAIYSLVPNVVERFTRSYPHVTVELTDLRIPDQVRGVSEGRLDVGFIHPPICGEQLAIETVLVEPLVVAVPQRHRLASRAEIPLAELANEALIQFPRSINPTLYDEIIGLCQSSGFNPKIVREATPKQTIIGLVSVGLGVSLLPRCLENLKRDGVAYRPISGPNLSIDTSIIYRSDRLRPATKAFINVVRTVAREGG</sequence>
<dbReference type="PANTHER" id="PTHR30346">
    <property type="entry name" value="TRANSCRIPTIONAL DUAL REGULATOR HCAR-RELATED"/>
    <property type="match status" value="1"/>
</dbReference>
<keyword evidence="2" id="KW-0805">Transcription regulation</keyword>
<dbReference type="PANTHER" id="PTHR30346:SF0">
    <property type="entry name" value="HCA OPERON TRANSCRIPTIONAL ACTIVATOR HCAR"/>
    <property type="match status" value="1"/>
</dbReference>
<evidence type="ECO:0000256" key="3">
    <source>
        <dbReference type="ARBA" id="ARBA00023125"/>
    </source>
</evidence>
<protein>
    <submittedName>
        <fullName evidence="6">LysR family transcriptional regulator</fullName>
    </submittedName>
</protein>
<gene>
    <name evidence="6" type="ORF">BMJ33_10730</name>
</gene>
<dbReference type="PRINTS" id="PR00039">
    <property type="entry name" value="HTHLYSR"/>
</dbReference>
<dbReference type="Pfam" id="PF00126">
    <property type="entry name" value="HTH_1"/>
    <property type="match status" value="1"/>
</dbReference>
<keyword evidence="7" id="KW-1185">Reference proteome</keyword>
<comment type="caution">
    <text evidence="6">The sequence shown here is derived from an EMBL/GenBank/DDBJ whole genome shotgun (WGS) entry which is preliminary data.</text>
</comment>
<dbReference type="Gene3D" id="1.10.10.10">
    <property type="entry name" value="Winged helix-like DNA-binding domain superfamily/Winged helix DNA-binding domain"/>
    <property type="match status" value="1"/>
</dbReference>
<dbReference type="InterPro" id="IPR036390">
    <property type="entry name" value="WH_DNA-bd_sf"/>
</dbReference>
<evidence type="ECO:0000259" key="5">
    <source>
        <dbReference type="PROSITE" id="PS50931"/>
    </source>
</evidence>